<evidence type="ECO:0000256" key="2">
    <source>
        <dbReference type="ARBA" id="ARBA00022448"/>
    </source>
</evidence>
<feature type="transmembrane region" description="Helical" evidence="9">
    <location>
        <begin position="232"/>
        <end position="249"/>
    </location>
</feature>
<comment type="similarity">
    <text evidence="8">Belongs to the major facilitator superfamily. Proton-dependent oligopeptide transporter (POT/PTR) (TC 2.A.17) family.</text>
</comment>
<feature type="transmembrane region" description="Helical" evidence="9">
    <location>
        <begin position="151"/>
        <end position="172"/>
    </location>
</feature>
<dbReference type="OrthoDB" id="9772725at2"/>
<evidence type="ECO:0000256" key="1">
    <source>
        <dbReference type="ARBA" id="ARBA00004651"/>
    </source>
</evidence>
<evidence type="ECO:0000256" key="8">
    <source>
        <dbReference type="RuleBase" id="RU003755"/>
    </source>
</evidence>
<dbReference type="GO" id="GO:0005886">
    <property type="term" value="C:plasma membrane"/>
    <property type="evidence" value="ECO:0007669"/>
    <property type="project" value="UniProtKB-SubCell"/>
</dbReference>
<dbReference type="CDD" id="cd17346">
    <property type="entry name" value="MFS_DtpA_like"/>
    <property type="match status" value="1"/>
</dbReference>
<dbReference type="InterPro" id="IPR050171">
    <property type="entry name" value="MFS_Transporters"/>
</dbReference>
<reference evidence="11" key="1">
    <citation type="submission" date="2016-10" db="EMBL/GenBank/DDBJ databases">
        <authorList>
            <person name="Varghese N."/>
            <person name="Submissions S."/>
        </authorList>
    </citation>
    <scope>NUCLEOTIDE SEQUENCE [LARGE SCALE GENOMIC DNA]</scope>
    <source>
        <strain evidence="11">DSM 15719</strain>
    </source>
</reference>
<dbReference type="PANTHER" id="PTHR23517:SF15">
    <property type="entry name" value="PROTON-DEPENDENT OLIGOPEPTIDE FAMILY TRANSPORT PROTEIN"/>
    <property type="match status" value="1"/>
</dbReference>
<comment type="subcellular location">
    <subcellularLocation>
        <location evidence="1">Cell membrane</location>
        <topology evidence="1">Multi-pass membrane protein</topology>
    </subcellularLocation>
    <subcellularLocation>
        <location evidence="8">Membrane</location>
        <topology evidence="8">Multi-pass membrane protein</topology>
    </subcellularLocation>
</comment>
<keyword evidence="11" id="KW-1185">Reference proteome</keyword>
<keyword evidence="6 9" id="KW-1133">Transmembrane helix</keyword>
<sequence>MNTTNPSLEEIQNFKGKYPKQLWYLFFSEMWERFSFYGMRGMLVIFMVNQLAMNDRVANLQYGATQAFVYAFTFIGGLFADKILGYRKSLFWGGLLMIVGSMILAYDPKQFFFFGISFTIIGTGFFKPNISTMVGKLYKDEDHRRDAGFSLFYAGVNLGALIGGYLCIAVANGSMLTSIVPEHLRWNVAFGFAAFVMLISLLTFTQTQKSLGSIGLSPLADLEKSKRKTLEIVTYIGSLVIIPVVMTMVSNTEYTDIFMFIIGPASLLYLFYEMRNFSLAQNKKLVAALVFIIFSIFFWAFFEQSGGSLSLFAAHNLNNTVLGIPLDPNGVNNSANSFFVIVFAALVGLVWMWMHKIKIEPNTVVKFGLGFLFLAGGFYVFYYTKFFADASGKTSLDLFTFGWFIITFGELCLSPIGMSVMTKLSPHKTQAVMMGMWFLASAYGQYFAGILGANIAEASENASNLEKLTVYADGYKDLAIYALIAGLVLIAISPLVKKLMQEVK</sequence>
<feature type="transmembrane region" description="Helical" evidence="9">
    <location>
        <begin position="59"/>
        <end position="80"/>
    </location>
</feature>
<evidence type="ECO:0000313" key="10">
    <source>
        <dbReference type="EMBL" id="SEQ15575.1"/>
    </source>
</evidence>
<feature type="transmembrane region" description="Helical" evidence="9">
    <location>
        <begin position="184"/>
        <end position="204"/>
    </location>
</feature>
<dbReference type="GO" id="GO:1904680">
    <property type="term" value="F:peptide transmembrane transporter activity"/>
    <property type="evidence" value="ECO:0007669"/>
    <property type="project" value="InterPro"/>
</dbReference>
<feature type="transmembrane region" description="Helical" evidence="9">
    <location>
        <begin position="478"/>
        <end position="496"/>
    </location>
</feature>
<dbReference type="InterPro" id="IPR036259">
    <property type="entry name" value="MFS_trans_sf"/>
</dbReference>
<dbReference type="PANTHER" id="PTHR23517">
    <property type="entry name" value="RESISTANCE PROTEIN MDTM, PUTATIVE-RELATED-RELATED"/>
    <property type="match status" value="1"/>
</dbReference>
<evidence type="ECO:0000256" key="9">
    <source>
        <dbReference type="SAM" id="Phobius"/>
    </source>
</evidence>
<feature type="transmembrane region" description="Helical" evidence="9">
    <location>
        <begin position="112"/>
        <end position="130"/>
    </location>
</feature>
<dbReference type="InterPro" id="IPR000109">
    <property type="entry name" value="POT_fam"/>
</dbReference>
<evidence type="ECO:0000256" key="4">
    <source>
        <dbReference type="ARBA" id="ARBA00022692"/>
    </source>
</evidence>
<dbReference type="InterPro" id="IPR005279">
    <property type="entry name" value="Dipep/tripep_permease"/>
</dbReference>
<feature type="transmembrane region" description="Helical" evidence="9">
    <location>
        <begin position="34"/>
        <end position="53"/>
    </location>
</feature>
<gene>
    <name evidence="10" type="ORF">SAMN05444355_101549</name>
</gene>
<feature type="transmembrane region" description="Helical" evidence="9">
    <location>
        <begin position="436"/>
        <end position="458"/>
    </location>
</feature>
<evidence type="ECO:0000313" key="11">
    <source>
        <dbReference type="Proteomes" id="UP000183658"/>
    </source>
</evidence>
<evidence type="ECO:0000256" key="7">
    <source>
        <dbReference type="ARBA" id="ARBA00023136"/>
    </source>
</evidence>
<keyword evidence="3" id="KW-1003">Cell membrane</keyword>
<feature type="transmembrane region" description="Helical" evidence="9">
    <location>
        <begin position="284"/>
        <end position="302"/>
    </location>
</feature>
<feature type="transmembrane region" description="Helical" evidence="9">
    <location>
        <begin position="364"/>
        <end position="383"/>
    </location>
</feature>
<evidence type="ECO:0000256" key="5">
    <source>
        <dbReference type="ARBA" id="ARBA00022856"/>
    </source>
</evidence>
<evidence type="ECO:0000256" key="3">
    <source>
        <dbReference type="ARBA" id="ARBA00022475"/>
    </source>
</evidence>
<feature type="transmembrane region" description="Helical" evidence="9">
    <location>
        <begin position="335"/>
        <end position="352"/>
    </location>
</feature>
<feature type="transmembrane region" description="Helical" evidence="9">
    <location>
        <begin position="89"/>
        <end position="106"/>
    </location>
</feature>
<keyword evidence="4 8" id="KW-0812">Transmembrane</keyword>
<keyword evidence="5" id="KW-0571">Peptide transport</keyword>
<dbReference type="GO" id="GO:0006857">
    <property type="term" value="P:oligopeptide transport"/>
    <property type="evidence" value="ECO:0007669"/>
    <property type="project" value="InterPro"/>
</dbReference>
<dbReference type="RefSeq" id="WP_074720908.1">
    <property type="nucleotide sequence ID" value="NZ_CBCRVS010000002.1"/>
</dbReference>
<keyword evidence="2 8" id="KW-0813">Transport</keyword>
<evidence type="ECO:0000256" key="6">
    <source>
        <dbReference type="ARBA" id="ARBA00022989"/>
    </source>
</evidence>
<dbReference type="Gene3D" id="1.20.1250.20">
    <property type="entry name" value="MFS general substrate transporter like domains"/>
    <property type="match status" value="1"/>
</dbReference>
<name>A0A1H9DQ03_FLAFI</name>
<dbReference type="SUPFAM" id="SSF103473">
    <property type="entry name" value="MFS general substrate transporter"/>
    <property type="match status" value="1"/>
</dbReference>
<keyword evidence="7 9" id="KW-0472">Membrane</keyword>
<dbReference type="Proteomes" id="UP000183658">
    <property type="component" value="Unassembled WGS sequence"/>
</dbReference>
<dbReference type="NCBIfam" id="TIGR00924">
    <property type="entry name" value="yjdL_sub1_fam"/>
    <property type="match status" value="1"/>
</dbReference>
<dbReference type="PROSITE" id="PS01023">
    <property type="entry name" value="PTR2_2"/>
    <property type="match status" value="1"/>
</dbReference>
<feature type="transmembrane region" description="Helical" evidence="9">
    <location>
        <begin position="403"/>
        <end position="424"/>
    </location>
</feature>
<organism evidence="10 11">
    <name type="scientific">Flavobacterium frigoris</name>
    <dbReference type="NCBI Taxonomy" id="229204"/>
    <lineage>
        <taxon>Bacteria</taxon>
        <taxon>Pseudomonadati</taxon>
        <taxon>Bacteroidota</taxon>
        <taxon>Flavobacteriia</taxon>
        <taxon>Flavobacteriales</taxon>
        <taxon>Flavobacteriaceae</taxon>
        <taxon>Flavobacterium</taxon>
    </lineage>
</organism>
<dbReference type="InterPro" id="IPR018456">
    <property type="entry name" value="PTR2_symporter_CS"/>
</dbReference>
<dbReference type="EMBL" id="FOFZ01000001">
    <property type="protein sequence ID" value="SEQ15575.1"/>
    <property type="molecule type" value="Genomic_DNA"/>
</dbReference>
<dbReference type="AlphaFoldDB" id="A0A1H9DQ03"/>
<accession>A0A1H9DQ03</accession>
<proteinExistence type="inferred from homology"/>
<protein>
    <submittedName>
        <fullName evidence="10">Proton-dependent oligopeptide transporter, POT family</fullName>
    </submittedName>
</protein>
<dbReference type="Pfam" id="PF00854">
    <property type="entry name" value="PTR2"/>
    <property type="match status" value="1"/>
</dbReference>
<feature type="transmembrane region" description="Helical" evidence="9">
    <location>
        <begin position="255"/>
        <end position="272"/>
    </location>
</feature>
<keyword evidence="5" id="KW-0653">Protein transport</keyword>